<proteinExistence type="predicted"/>
<protein>
    <submittedName>
        <fullName evidence="1">Uncharacterized protein</fullName>
    </submittedName>
</protein>
<name>A0A026X163_OOCBI</name>
<organism evidence="1 2">
    <name type="scientific">Ooceraea biroi</name>
    <name type="common">Clonal raider ant</name>
    <name type="synonym">Cerapachys biroi</name>
    <dbReference type="NCBI Taxonomy" id="2015173"/>
    <lineage>
        <taxon>Eukaryota</taxon>
        <taxon>Metazoa</taxon>
        <taxon>Ecdysozoa</taxon>
        <taxon>Arthropoda</taxon>
        <taxon>Hexapoda</taxon>
        <taxon>Insecta</taxon>
        <taxon>Pterygota</taxon>
        <taxon>Neoptera</taxon>
        <taxon>Endopterygota</taxon>
        <taxon>Hymenoptera</taxon>
        <taxon>Apocrita</taxon>
        <taxon>Aculeata</taxon>
        <taxon>Formicoidea</taxon>
        <taxon>Formicidae</taxon>
        <taxon>Dorylinae</taxon>
        <taxon>Ooceraea</taxon>
    </lineage>
</organism>
<evidence type="ECO:0000313" key="1">
    <source>
        <dbReference type="EMBL" id="EZA61833.1"/>
    </source>
</evidence>
<keyword evidence="2" id="KW-1185">Reference proteome</keyword>
<gene>
    <name evidence="1" type="ORF">X777_04644</name>
</gene>
<dbReference type="AlphaFoldDB" id="A0A026X163"/>
<reference evidence="1 2" key="1">
    <citation type="journal article" date="2014" name="Curr. Biol.">
        <title>The genome of the clonal raider ant Cerapachys biroi.</title>
        <authorList>
            <person name="Oxley P.R."/>
            <person name="Ji L."/>
            <person name="Fetter-Pruneda I."/>
            <person name="McKenzie S.K."/>
            <person name="Li C."/>
            <person name="Hu H."/>
            <person name="Zhang G."/>
            <person name="Kronauer D.J."/>
        </authorList>
    </citation>
    <scope>NUCLEOTIDE SEQUENCE [LARGE SCALE GENOMIC DNA]</scope>
</reference>
<feature type="non-terminal residue" evidence="1">
    <location>
        <position position="1"/>
    </location>
</feature>
<accession>A0A026X163</accession>
<dbReference type="Proteomes" id="UP000053097">
    <property type="component" value="Unassembled WGS sequence"/>
</dbReference>
<evidence type="ECO:0000313" key="2">
    <source>
        <dbReference type="Proteomes" id="UP000053097"/>
    </source>
</evidence>
<dbReference type="EMBL" id="KK107039">
    <property type="protein sequence ID" value="EZA61833.1"/>
    <property type="molecule type" value="Genomic_DNA"/>
</dbReference>
<sequence>TAYYPAPPLGHVELSRLSRRRRVWHRLPFLRNELIEIFTFAPGISERTQTERGRKTKKHKGG</sequence>